<dbReference type="EMBL" id="JARK01001342">
    <property type="protein sequence ID" value="EYC29643.1"/>
    <property type="molecule type" value="Genomic_DNA"/>
</dbReference>
<organism evidence="1 2">
    <name type="scientific">Ancylostoma ceylanicum</name>
    <dbReference type="NCBI Taxonomy" id="53326"/>
    <lineage>
        <taxon>Eukaryota</taxon>
        <taxon>Metazoa</taxon>
        <taxon>Ecdysozoa</taxon>
        <taxon>Nematoda</taxon>
        <taxon>Chromadorea</taxon>
        <taxon>Rhabditida</taxon>
        <taxon>Rhabditina</taxon>
        <taxon>Rhabditomorpha</taxon>
        <taxon>Strongyloidea</taxon>
        <taxon>Ancylostomatidae</taxon>
        <taxon>Ancylostomatinae</taxon>
        <taxon>Ancylostoma</taxon>
    </lineage>
</organism>
<accession>A0A016VSB3</accession>
<protein>
    <submittedName>
        <fullName evidence="1">Uncharacterized protein</fullName>
    </submittedName>
</protein>
<proteinExistence type="predicted"/>
<dbReference type="Proteomes" id="UP000024635">
    <property type="component" value="Unassembled WGS sequence"/>
</dbReference>
<evidence type="ECO:0000313" key="1">
    <source>
        <dbReference type="EMBL" id="EYC29643.1"/>
    </source>
</evidence>
<name>A0A016VSB3_9BILA</name>
<reference evidence="2" key="1">
    <citation type="journal article" date="2015" name="Nat. Genet.">
        <title>The genome and transcriptome of the zoonotic hookworm Ancylostoma ceylanicum identify infection-specific gene families.</title>
        <authorList>
            <person name="Schwarz E.M."/>
            <person name="Hu Y."/>
            <person name="Antoshechkin I."/>
            <person name="Miller M.M."/>
            <person name="Sternberg P.W."/>
            <person name="Aroian R.V."/>
        </authorList>
    </citation>
    <scope>NUCLEOTIDE SEQUENCE</scope>
    <source>
        <strain evidence="2">HY135</strain>
    </source>
</reference>
<comment type="caution">
    <text evidence="1">The sequence shown here is derived from an EMBL/GenBank/DDBJ whole genome shotgun (WGS) entry which is preliminary data.</text>
</comment>
<sequence>MAVASDSASNAYCLLAARRSGRPAVIRCWRSAVTSVVDSPSTMATVHIDCLLWRPEIALVIDDRPSPSHAAQDATLHVKYSNTVESSPS</sequence>
<evidence type="ECO:0000313" key="2">
    <source>
        <dbReference type="Proteomes" id="UP000024635"/>
    </source>
</evidence>
<gene>
    <name evidence="1" type="primary">Acey_s0006.g3095</name>
    <name evidence="1" type="ORF">Y032_0006g3095</name>
</gene>
<keyword evidence="2" id="KW-1185">Reference proteome</keyword>
<dbReference type="AlphaFoldDB" id="A0A016VSB3"/>